<evidence type="ECO:0000313" key="2">
    <source>
        <dbReference type="Proteomes" id="UP000299102"/>
    </source>
</evidence>
<organism evidence="1 2">
    <name type="scientific">Eumeta variegata</name>
    <name type="common">Bagworm moth</name>
    <name type="synonym">Eumeta japonica</name>
    <dbReference type="NCBI Taxonomy" id="151549"/>
    <lineage>
        <taxon>Eukaryota</taxon>
        <taxon>Metazoa</taxon>
        <taxon>Ecdysozoa</taxon>
        <taxon>Arthropoda</taxon>
        <taxon>Hexapoda</taxon>
        <taxon>Insecta</taxon>
        <taxon>Pterygota</taxon>
        <taxon>Neoptera</taxon>
        <taxon>Endopterygota</taxon>
        <taxon>Lepidoptera</taxon>
        <taxon>Glossata</taxon>
        <taxon>Ditrysia</taxon>
        <taxon>Tineoidea</taxon>
        <taxon>Psychidae</taxon>
        <taxon>Oiketicinae</taxon>
        <taxon>Eumeta</taxon>
    </lineage>
</organism>
<dbReference type="AlphaFoldDB" id="A0A4C2A641"/>
<dbReference type="EMBL" id="BGZK01002664">
    <property type="protein sequence ID" value="GBP95650.1"/>
    <property type="molecule type" value="Genomic_DNA"/>
</dbReference>
<comment type="caution">
    <text evidence="1">The sequence shown here is derived from an EMBL/GenBank/DDBJ whole genome shotgun (WGS) entry which is preliminary data.</text>
</comment>
<gene>
    <name evidence="1" type="ORF">EVAR_13077_1</name>
</gene>
<proteinExistence type="predicted"/>
<name>A0A4C2A641_EUMVA</name>
<accession>A0A4C2A641</accession>
<evidence type="ECO:0000313" key="1">
    <source>
        <dbReference type="EMBL" id="GBP95650.1"/>
    </source>
</evidence>
<reference evidence="1 2" key="1">
    <citation type="journal article" date="2019" name="Commun. Biol.">
        <title>The bagworm genome reveals a unique fibroin gene that provides high tensile strength.</title>
        <authorList>
            <person name="Kono N."/>
            <person name="Nakamura H."/>
            <person name="Ohtoshi R."/>
            <person name="Tomita M."/>
            <person name="Numata K."/>
            <person name="Arakawa K."/>
        </authorList>
    </citation>
    <scope>NUCLEOTIDE SEQUENCE [LARGE SCALE GENOMIC DNA]</scope>
</reference>
<protein>
    <submittedName>
        <fullName evidence="1">Uncharacterized protein</fullName>
    </submittedName>
</protein>
<sequence>MKYTHAITLRSVESYKRNTSQDFSKVNFGGVHTLRFGLPPHARGSARPQQSDPTCSIFALEALLLERGTLRACTDLQ</sequence>
<dbReference type="Proteomes" id="UP000299102">
    <property type="component" value="Unassembled WGS sequence"/>
</dbReference>
<keyword evidence="2" id="KW-1185">Reference proteome</keyword>